<dbReference type="HOGENOM" id="CLU_894661_0_0_1"/>
<dbReference type="InterPro" id="IPR036047">
    <property type="entry name" value="F-box-like_dom_sf"/>
</dbReference>
<dbReference type="AlphaFoldDB" id="M3A341"/>
<organism evidence="2 3">
    <name type="scientific">Pseudocercospora fijiensis (strain CIRAD86)</name>
    <name type="common">Black leaf streak disease fungus</name>
    <name type="synonym">Mycosphaerella fijiensis</name>
    <dbReference type="NCBI Taxonomy" id="383855"/>
    <lineage>
        <taxon>Eukaryota</taxon>
        <taxon>Fungi</taxon>
        <taxon>Dikarya</taxon>
        <taxon>Ascomycota</taxon>
        <taxon>Pezizomycotina</taxon>
        <taxon>Dothideomycetes</taxon>
        <taxon>Dothideomycetidae</taxon>
        <taxon>Mycosphaerellales</taxon>
        <taxon>Mycosphaerellaceae</taxon>
        <taxon>Pseudocercospora</taxon>
    </lineage>
</organism>
<accession>M3A341</accession>
<dbReference type="VEuPathDB" id="FungiDB:MYCFIDRAFT_82727"/>
<evidence type="ECO:0000313" key="2">
    <source>
        <dbReference type="EMBL" id="EME85524.1"/>
    </source>
</evidence>
<evidence type="ECO:0000259" key="1">
    <source>
        <dbReference type="PROSITE" id="PS50181"/>
    </source>
</evidence>
<sequence>MHAINPVTSASDLPIELEVRILSELPAREIQRCRRISKHFRDVIDEKSNAHLLFQPGQIRSRTKLSDELAYVTDLAGVDLLEAFSRWLSRRAIWRIPECKQVILRAFCDHWAAQQTMPESLDSTTEMEIPDFELQWLSDALLTLHINVHALIDPWGDIDIDEFITTVALLALDQNEEAMQRFGITAEKIRKYGEEVVANANRLAAPIVTPKSVPPNVMLNKRPLTTVRSWRACRPISANDYTFPELHLHGLGDNKWLSEILQIPEIPSTCFQIFAYCAGSDWTYEKLERAEEGNALTELEKTAILQDIILY</sequence>
<dbReference type="Pfam" id="PF00646">
    <property type="entry name" value="F-box"/>
    <property type="match status" value="1"/>
</dbReference>
<dbReference type="InterPro" id="IPR001810">
    <property type="entry name" value="F-box_dom"/>
</dbReference>
<reference evidence="2 3" key="1">
    <citation type="journal article" date="2012" name="PLoS Pathog.">
        <title>Diverse lifestyles and strategies of plant pathogenesis encoded in the genomes of eighteen Dothideomycetes fungi.</title>
        <authorList>
            <person name="Ohm R.A."/>
            <person name="Feau N."/>
            <person name="Henrissat B."/>
            <person name="Schoch C.L."/>
            <person name="Horwitz B.A."/>
            <person name="Barry K.W."/>
            <person name="Condon B.J."/>
            <person name="Copeland A.C."/>
            <person name="Dhillon B."/>
            <person name="Glaser F."/>
            <person name="Hesse C.N."/>
            <person name="Kosti I."/>
            <person name="LaButti K."/>
            <person name="Lindquist E.A."/>
            <person name="Lucas S."/>
            <person name="Salamov A.A."/>
            <person name="Bradshaw R.E."/>
            <person name="Ciuffetti L."/>
            <person name="Hamelin R.C."/>
            <person name="Kema G.H.J."/>
            <person name="Lawrence C."/>
            <person name="Scott J.A."/>
            <person name="Spatafora J.W."/>
            <person name="Turgeon B.G."/>
            <person name="de Wit P.J.G.M."/>
            <person name="Zhong S."/>
            <person name="Goodwin S.B."/>
            <person name="Grigoriev I.V."/>
        </authorList>
    </citation>
    <scope>NUCLEOTIDE SEQUENCE [LARGE SCALE GENOMIC DNA]</scope>
    <source>
        <strain evidence="2 3">CIRAD86</strain>
    </source>
</reference>
<dbReference type="eggNOG" id="ENOG502RHKR">
    <property type="taxonomic scope" value="Eukaryota"/>
</dbReference>
<dbReference type="OrthoDB" id="3642669at2759"/>
<dbReference type="KEGG" id="pfj:MYCFIDRAFT_82727"/>
<dbReference type="GeneID" id="19341977"/>
<evidence type="ECO:0000313" key="3">
    <source>
        <dbReference type="Proteomes" id="UP000016932"/>
    </source>
</evidence>
<name>M3A341_PSEFD</name>
<dbReference type="SUPFAM" id="SSF81383">
    <property type="entry name" value="F-box domain"/>
    <property type="match status" value="1"/>
</dbReference>
<dbReference type="PROSITE" id="PS50181">
    <property type="entry name" value="FBOX"/>
    <property type="match status" value="1"/>
</dbReference>
<protein>
    <recommendedName>
        <fullName evidence="1">F-box domain-containing protein</fullName>
    </recommendedName>
</protein>
<dbReference type="SMART" id="SM00256">
    <property type="entry name" value="FBOX"/>
    <property type="match status" value="1"/>
</dbReference>
<dbReference type="RefSeq" id="XP_007922873.1">
    <property type="nucleotide sequence ID" value="XM_007924682.1"/>
</dbReference>
<dbReference type="Proteomes" id="UP000016932">
    <property type="component" value="Unassembled WGS sequence"/>
</dbReference>
<dbReference type="Gene3D" id="1.20.1280.50">
    <property type="match status" value="1"/>
</dbReference>
<gene>
    <name evidence="2" type="ORF">MYCFIDRAFT_82727</name>
</gene>
<keyword evidence="3" id="KW-1185">Reference proteome</keyword>
<feature type="domain" description="F-box" evidence="1">
    <location>
        <begin position="7"/>
        <end position="57"/>
    </location>
</feature>
<dbReference type="EMBL" id="KB446556">
    <property type="protein sequence ID" value="EME85524.1"/>
    <property type="molecule type" value="Genomic_DNA"/>
</dbReference>
<proteinExistence type="predicted"/>